<evidence type="ECO:0000313" key="3">
    <source>
        <dbReference type="Proteomes" id="UP001153620"/>
    </source>
</evidence>
<feature type="chain" id="PRO_5040231778" evidence="1">
    <location>
        <begin position="20"/>
        <end position="117"/>
    </location>
</feature>
<gene>
    <name evidence="2" type="ORF">CHIRRI_LOCUS5309</name>
</gene>
<name>A0A9N9RTU7_9DIPT</name>
<protein>
    <submittedName>
        <fullName evidence="2">Uncharacterized protein</fullName>
    </submittedName>
</protein>
<accession>A0A9N9RTU7</accession>
<feature type="signal peptide" evidence="1">
    <location>
        <begin position="1"/>
        <end position="19"/>
    </location>
</feature>
<dbReference type="EMBL" id="OU895878">
    <property type="protein sequence ID" value="CAG9802398.1"/>
    <property type="molecule type" value="Genomic_DNA"/>
</dbReference>
<keyword evidence="3" id="KW-1185">Reference proteome</keyword>
<proteinExistence type="predicted"/>
<sequence length="117" mass="13605">MAAFKPFLLFLDTVSSADAFVENVEEYDNLEFRMEILESHLSRMMIVFNCIYHLPNVNRTQIERVSKVMTSLINLKTVTWIAMKGHSQSTSYSQVHHSTGINELRRKGIHNIIFEDK</sequence>
<dbReference type="AlphaFoldDB" id="A0A9N9RTU7"/>
<keyword evidence="1" id="KW-0732">Signal</keyword>
<reference evidence="2" key="1">
    <citation type="submission" date="2022-01" db="EMBL/GenBank/DDBJ databases">
        <authorList>
            <person name="King R."/>
        </authorList>
    </citation>
    <scope>NUCLEOTIDE SEQUENCE</scope>
</reference>
<evidence type="ECO:0000256" key="1">
    <source>
        <dbReference type="SAM" id="SignalP"/>
    </source>
</evidence>
<reference evidence="2" key="2">
    <citation type="submission" date="2022-10" db="EMBL/GenBank/DDBJ databases">
        <authorList>
            <consortium name="ENA_rothamsted_submissions"/>
            <consortium name="culmorum"/>
            <person name="King R."/>
        </authorList>
    </citation>
    <scope>NUCLEOTIDE SEQUENCE</scope>
</reference>
<evidence type="ECO:0000313" key="2">
    <source>
        <dbReference type="EMBL" id="CAG9802398.1"/>
    </source>
</evidence>
<organism evidence="2 3">
    <name type="scientific">Chironomus riparius</name>
    <dbReference type="NCBI Taxonomy" id="315576"/>
    <lineage>
        <taxon>Eukaryota</taxon>
        <taxon>Metazoa</taxon>
        <taxon>Ecdysozoa</taxon>
        <taxon>Arthropoda</taxon>
        <taxon>Hexapoda</taxon>
        <taxon>Insecta</taxon>
        <taxon>Pterygota</taxon>
        <taxon>Neoptera</taxon>
        <taxon>Endopterygota</taxon>
        <taxon>Diptera</taxon>
        <taxon>Nematocera</taxon>
        <taxon>Chironomoidea</taxon>
        <taxon>Chironomidae</taxon>
        <taxon>Chironominae</taxon>
        <taxon>Chironomus</taxon>
    </lineage>
</organism>
<dbReference type="Proteomes" id="UP001153620">
    <property type="component" value="Chromosome 2"/>
</dbReference>